<evidence type="ECO:0000313" key="4">
    <source>
        <dbReference type="EMBL" id="KTD24426.1"/>
    </source>
</evidence>
<keyword evidence="1" id="KW-0472">Membrane</keyword>
<dbReference type="InterPro" id="IPR032095">
    <property type="entry name" value="Sacchrp_dh-like_C"/>
</dbReference>
<protein>
    <submittedName>
        <fullName evidence="4">Homospermidine synthase</fullName>
    </submittedName>
</protein>
<comment type="caution">
    <text evidence="4">The sequence shown here is derived from an EMBL/GenBank/DDBJ whole genome shotgun (WGS) entry which is preliminary data.</text>
</comment>
<dbReference type="PATRIC" id="fig|466.6.peg.2680"/>
<dbReference type="EMBL" id="LNYL01000050">
    <property type="protein sequence ID" value="KTD24426.1"/>
    <property type="molecule type" value="Genomic_DNA"/>
</dbReference>
<dbReference type="InterPro" id="IPR005097">
    <property type="entry name" value="Sacchrp_dh_NADP-bd"/>
</dbReference>
<evidence type="ECO:0000313" key="5">
    <source>
        <dbReference type="Proteomes" id="UP000054908"/>
    </source>
</evidence>
<dbReference type="OrthoDB" id="9767495at2"/>
<dbReference type="Pfam" id="PF16653">
    <property type="entry name" value="Sacchrp_dh_C"/>
    <property type="match status" value="1"/>
</dbReference>
<dbReference type="RefSeq" id="WP_058453212.1">
    <property type="nucleotide sequence ID" value="NZ_CAAAIB010000007.1"/>
</dbReference>
<accession>A0A0W0VWQ8</accession>
<dbReference type="STRING" id="466.Lmac_2513"/>
<dbReference type="InterPro" id="IPR023181">
    <property type="entry name" value="Homospermid_syn-like_C"/>
</dbReference>
<dbReference type="Gene3D" id="3.30.360.30">
    <property type="entry name" value="homospermidine synthase like"/>
    <property type="match status" value="1"/>
</dbReference>
<keyword evidence="1" id="KW-1133">Transmembrane helix</keyword>
<evidence type="ECO:0000259" key="3">
    <source>
        <dbReference type="Pfam" id="PF16653"/>
    </source>
</evidence>
<feature type="domain" description="Saccharopine dehydrogenase-like C-terminal" evidence="3">
    <location>
        <begin position="154"/>
        <end position="435"/>
    </location>
</feature>
<dbReference type="Gene3D" id="3.40.50.720">
    <property type="entry name" value="NAD(P)-binding Rossmann-like Domain"/>
    <property type="match status" value="1"/>
</dbReference>
<feature type="transmembrane region" description="Helical" evidence="1">
    <location>
        <begin position="12"/>
        <end position="30"/>
    </location>
</feature>
<evidence type="ECO:0000256" key="1">
    <source>
        <dbReference type="SAM" id="Phobius"/>
    </source>
</evidence>
<sequence length="469" mass="52438">MTDTIKMEFKNKLLILGFGSIGQAILPLLFKHLNLAPSQVIILSSDLEGLPIAEKFGLKIKGVTVTKENYRDLLASHLQQGDFLLNLSVGISSLDLIHYCQEHHILYLDTCTEPWAGQYVDKSLSTSLRTNYALREAVLQQGKKNGPTAILTHGANPGLVSHFVKQALCNLASDNHLDLKGVDQHDFWPRLAHALGIKTIHIAERDSQISTQPKKPNEFVNTWSIDGLISEASQPAELGWGTHENHWPEDAKKHPFGSNSAIYLNRSGAATRVRTWTPSYGSFNGFLITHAEAISIADYLTLKQDNRVSYRPTVYYAYHPCPDTILSLHELEGKEGVLQVRKRFLLNDITEGADELGVLLMGNKKGAYWFGSQLSIKEARELVPFNNATSLQVVAGVLAGVMWGIQNPARGVVEPEQMDHNFVLKWALPYLGKVAGYYTDWTPLQDRSTLFSPNLDHQDPWQFINFRVC</sequence>
<dbReference type="AlphaFoldDB" id="A0A0W0VWQ8"/>
<organism evidence="4 5">
    <name type="scientific">Legionella maceachernii</name>
    <dbReference type="NCBI Taxonomy" id="466"/>
    <lineage>
        <taxon>Bacteria</taxon>
        <taxon>Pseudomonadati</taxon>
        <taxon>Pseudomonadota</taxon>
        <taxon>Gammaproteobacteria</taxon>
        <taxon>Legionellales</taxon>
        <taxon>Legionellaceae</taxon>
        <taxon>Legionella</taxon>
    </lineage>
</organism>
<evidence type="ECO:0000259" key="2">
    <source>
        <dbReference type="Pfam" id="PF03435"/>
    </source>
</evidence>
<reference evidence="4 5" key="1">
    <citation type="submission" date="2015-11" db="EMBL/GenBank/DDBJ databases">
        <title>Genomic analysis of 38 Legionella species identifies large and diverse effector repertoires.</title>
        <authorList>
            <person name="Burstein D."/>
            <person name="Amaro F."/>
            <person name="Zusman T."/>
            <person name="Lifshitz Z."/>
            <person name="Cohen O."/>
            <person name="Gilbert J.A."/>
            <person name="Pupko T."/>
            <person name="Shuman H.A."/>
            <person name="Segal G."/>
        </authorList>
    </citation>
    <scope>NUCLEOTIDE SEQUENCE [LARGE SCALE GENOMIC DNA]</scope>
    <source>
        <strain evidence="4 5">PX-1-G2-E2</strain>
    </source>
</reference>
<dbReference type="Pfam" id="PF03435">
    <property type="entry name" value="Sacchrp_dh_NADP"/>
    <property type="match status" value="1"/>
</dbReference>
<keyword evidence="1" id="KW-0812">Transmembrane</keyword>
<name>A0A0W0VWQ8_9GAMM</name>
<gene>
    <name evidence="4" type="primary">hss</name>
    <name evidence="4" type="ORF">Lmac_2513</name>
</gene>
<proteinExistence type="predicted"/>
<keyword evidence="5" id="KW-1185">Reference proteome</keyword>
<feature type="domain" description="Saccharopine dehydrogenase NADP binding" evidence="2">
    <location>
        <begin position="14"/>
        <end position="149"/>
    </location>
</feature>
<dbReference type="Proteomes" id="UP000054908">
    <property type="component" value="Unassembled WGS sequence"/>
</dbReference>